<name>A0ABT4MKT3_9NOCA</name>
<comment type="caution">
    <text evidence="2">The sequence shown here is derived from an EMBL/GenBank/DDBJ whole genome shotgun (WGS) entry which is preliminary data.</text>
</comment>
<evidence type="ECO:0000313" key="2">
    <source>
        <dbReference type="EMBL" id="MCZ4521589.1"/>
    </source>
</evidence>
<keyword evidence="2" id="KW-0378">Hydrolase</keyword>
<dbReference type="RefSeq" id="WP_269608045.1">
    <property type="nucleotide sequence ID" value="NZ_JAPWIJ010000012.1"/>
</dbReference>
<evidence type="ECO:0000259" key="1">
    <source>
        <dbReference type="Pfam" id="PF06259"/>
    </source>
</evidence>
<dbReference type="EMBL" id="JAPWIJ010000012">
    <property type="protein sequence ID" value="MCZ4521589.1"/>
    <property type="molecule type" value="Genomic_DNA"/>
</dbReference>
<proteinExistence type="predicted"/>
<dbReference type="Pfam" id="PF06259">
    <property type="entry name" value="Abhydrolase_8"/>
    <property type="match status" value="1"/>
</dbReference>
<gene>
    <name evidence="2" type="ORF">O4220_23975</name>
</gene>
<keyword evidence="3" id="KW-1185">Reference proteome</keyword>
<evidence type="ECO:0000313" key="3">
    <source>
        <dbReference type="Proteomes" id="UP001081071"/>
    </source>
</evidence>
<dbReference type="SUPFAM" id="SSF53474">
    <property type="entry name" value="alpha/beta-Hydrolases"/>
    <property type="match status" value="1"/>
</dbReference>
<dbReference type="GO" id="GO:0016787">
    <property type="term" value="F:hydrolase activity"/>
    <property type="evidence" value="ECO:0007669"/>
    <property type="project" value="UniProtKB-KW"/>
</dbReference>
<reference evidence="2" key="1">
    <citation type="submission" date="2022-12" db="EMBL/GenBank/DDBJ databases">
        <authorList>
            <person name="Krivoruchko A.V."/>
            <person name="Elkin A."/>
        </authorList>
    </citation>
    <scope>NUCLEOTIDE SEQUENCE</scope>
    <source>
        <strain evidence="2">IEGM 1391</strain>
    </source>
</reference>
<organism evidence="2 3">
    <name type="scientific">Rhodococcus ruber</name>
    <dbReference type="NCBI Taxonomy" id="1830"/>
    <lineage>
        <taxon>Bacteria</taxon>
        <taxon>Bacillati</taxon>
        <taxon>Actinomycetota</taxon>
        <taxon>Actinomycetes</taxon>
        <taxon>Mycobacteriales</taxon>
        <taxon>Nocardiaceae</taxon>
        <taxon>Rhodococcus</taxon>
    </lineage>
</organism>
<feature type="domain" description="DUF1023" evidence="1">
    <location>
        <begin position="331"/>
        <end position="500"/>
    </location>
</feature>
<sequence length="574" mass="59643">MSATVSQVRGWNPTALVDVASDLAAVNAEFDDLVSDVGRATRDGLSQWKGDAATAASARSLADRLSATHVVTAVDDEAVEFGTAAGQLTEVRISTLAAVDAAVAGGFTVDDAGSVTAPICSTGDIVADLLLQSSFDEQARSREATVRGLLNSAAAVDRMCADSLQRAIDALADLTESPGAPDHYSEVVRDILDGNAFLPDDPRDLAAFWDGLTPAEKDGLAAWDPTIGSRDGLPAVDKARLNEDLLVPITAEAEIDLAAVEARHPDWAVGENVPPSSGVLDEEQQARRKAWESWTADREKASSAVAGLHEVRNQLDAEDGVPKFLMNIDDHGRGAIALNNPDTAHNVATYVPGTGTELSKMGGDLARAERILLEANKVSPGSENSVVMWMGYDAPPGLSDAARTTFADAGSPRLDSFQDGLRAAHDGPPSHNTVIGHSYGSTVVGHAMSDGGSLDVDSVVFAGSPGVGVARVGDLALDGVAPDRMVDHVFATAAPADPVTWIGVLVPEVAHGADPTSDVFGATVFESAPGNDSIDIPVLGDVGFDPDSHSSYFEPGTPSLRSMAEIMTNTGKVE</sequence>
<dbReference type="Proteomes" id="UP001081071">
    <property type="component" value="Unassembled WGS sequence"/>
</dbReference>
<dbReference type="SUPFAM" id="SSF140453">
    <property type="entry name" value="EsxAB dimer-like"/>
    <property type="match status" value="1"/>
</dbReference>
<dbReference type="InterPro" id="IPR010427">
    <property type="entry name" value="DUF1023"/>
</dbReference>
<dbReference type="InterPro" id="IPR036689">
    <property type="entry name" value="ESAT-6-like_sf"/>
</dbReference>
<protein>
    <submittedName>
        <fullName evidence="2">Alpha/beta hydrolase</fullName>
    </submittedName>
</protein>
<accession>A0ABT4MKT3</accession>
<dbReference type="InterPro" id="IPR029058">
    <property type="entry name" value="AB_hydrolase_fold"/>
</dbReference>